<organism evidence="4 5">
    <name type="scientific">Heliobacterium chlorum</name>
    <dbReference type="NCBI Taxonomy" id="2698"/>
    <lineage>
        <taxon>Bacteria</taxon>
        <taxon>Bacillati</taxon>
        <taxon>Bacillota</taxon>
        <taxon>Clostridia</taxon>
        <taxon>Eubacteriales</taxon>
        <taxon>Heliobacteriaceae</taxon>
        <taxon>Heliobacterium</taxon>
    </lineage>
</organism>
<dbReference type="Pfam" id="PF04233">
    <property type="entry name" value="Phage_Mu_F"/>
    <property type="match status" value="1"/>
</dbReference>
<gene>
    <name evidence="4" type="ORF">H1S01_03305</name>
</gene>
<evidence type="ECO:0000313" key="4">
    <source>
        <dbReference type="EMBL" id="MBC9783539.1"/>
    </source>
</evidence>
<comment type="caution">
    <text evidence="4">The sequence shown here is derived from an EMBL/GenBank/DDBJ whole genome shotgun (WGS) entry which is preliminary data.</text>
</comment>
<accession>A0ABR7SYD2</accession>
<feature type="coiled-coil region" evidence="1">
    <location>
        <begin position="7"/>
        <end position="56"/>
    </location>
</feature>
<feature type="domain" description="Phage head morphogenesis" evidence="2">
    <location>
        <begin position="145"/>
        <end position="255"/>
    </location>
</feature>
<protein>
    <submittedName>
        <fullName evidence="4">Minor capsid protein</fullName>
    </submittedName>
</protein>
<keyword evidence="5" id="KW-1185">Reference proteome</keyword>
<keyword evidence="1" id="KW-0175">Coiled coil</keyword>
<evidence type="ECO:0000313" key="5">
    <source>
        <dbReference type="Proteomes" id="UP000617402"/>
    </source>
</evidence>
<feature type="domain" description="Bacterial toxin 50" evidence="3">
    <location>
        <begin position="318"/>
        <end position="419"/>
    </location>
</feature>
<dbReference type="Pfam" id="PF15542">
    <property type="entry name" value="Ntox50"/>
    <property type="match status" value="1"/>
</dbReference>
<feature type="coiled-coil region" evidence="1">
    <location>
        <begin position="278"/>
        <end position="308"/>
    </location>
</feature>
<sequence length="432" mass="48476">MATPIDIDAIEKLHDGLNRKLATWEKKKLKALLAIFKQAETEIKAKLATVENWEKTRLEGILQDIDRICDTMTVNAEAWVRGRSDVPISSPLAPLSLQAIKLGADAGMAALGIKAGFTMVHMPAISYLQDYQLDLIRKVSLEVKQQIREQLQLGYIQGESIPDIAKRLRNTKLDKGIWPLVEKRAVVVARTEILRASNQGAKFVYESYGVKRVKWLTAADERVCKVCGPLHRKLFPIDKIPFGGPPAHPRCRCFIVPDIATSEEEGKIADALANENTKAFKADQLQKLKKQKEKKESSLNEAERARSDIIQGKYKLKINANKQNKHLEGTKEYNDYASSLALKGDKPSVLNAHLNPQEIVHRFAGTGRIIVQSKGRPPKEKIKVNDMIVGKYYNKDKGEFVDTSSILVVYSRTGIHMYPVGDDENDQVKSTR</sequence>
<dbReference type="Proteomes" id="UP000617402">
    <property type="component" value="Unassembled WGS sequence"/>
</dbReference>
<evidence type="ECO:0000256" key="1">
    <source>
        <dbReference type="SAM" id="Coils"/>
    </source>
</evidence>
<name>A0ABR7SYD2_HELCL</name>
<evidence type="ECO:0000259" key="2">
    <source>
        <dbReference type="Pfam" id="PF04233"/>
    </source>
</evidence>
<dbReference type="NCBIfam" id="TIGR01641">
    <property type="entry name" value="phageSPP1_gp7"/>
    <property type="match status" value="1"/>
</dbReference>
<reference evidence="4 5" key="1">
    <citation type="submission" date="2020-07" db="EMBL/GenBank/DDBJ databases">
        <title>Draft whole-genome sequence of Heliobacterium chlorum DSM 3682, type strain.</title>
        <authorList>
            <person name="Kyndt J.A."/>
            <person name="Meyer T.E."/>
            <person name="Imhoff J.F."/>
        </authorList>
    </citation>
    <scope>NUCLEOTIDE SEQUENCE [LARGE SCALE GENOMIC DNA]</scope>
    <source>
        <strain evidence="4 5">DSM 3682</strain>
    </source>
</reference>
<dbReference type="InterPro" id="IPR006528">
    <property type="entry name" value="Phage_head_morphogenesis_dom"/>
</dbReference>
<dbReference type="InterPro" id="IPR029100">
    <property type="entry name" value="Ntox50"/>
</dbReference>
<dbReference type="RefSeq" id="WP_188038696.1">
    <property type="nucleotide sequence ID" value="NZ_JACVHF010000002.1"/>
</dbReference>
<proteinExistence type="predicted"/>
<evidence type="ECO:0000259" key="3">
    <source>
        <dbReference type="Pfam" id="PF15542"/>
    </source>
</evidence>
<dbReference type="EMBL" id="JACVHF010000002">
    <property type="protein sequence ID" value="MBC9783539.1"/>
    <property type="molecule type" value="Genomic_DNA"/>
</dbReference>